<accession>A0ABS9KAC3</accession>
<protein>
    <submittedName>
        <fullName evidence="7">Sulfatase-like hydrolase/transferase</fullName>
    </submittedName>
</protein>
<comment type="caution">
    <text evidence="7">The sequence shown here is derived from an EMBL/GenBank/DDBJ whole genome shotgun (WGS) entry which is preliminary data.</text>
</comment>
<dbReference type="InterPro" id="IPR050738">
    <property type="entry name" value="Sulfatase"/>
</dbReference>
<evidence type="ECO:0000313" key="7">
    <source>
        <dbReference type="EMBL" id="MCG2587801.1"/>
    </source>
</evidence>
<dbReference type="Proteomes" id="UP001165366">
    <property type="component" value="Unassembled WGS sequence"/>
</dbReference>
<dbReference type="PROSITE" id="PS00523">
    <property type="entry name" value="SULFATASE_1"/>
    <property type="match status" value="1"/>
</dbReference>
<sequence length="485" mass="55958">MKKYIILYVFVLVMTCMMGCTYYPESNHAEKPPNILFILTDDQANWTLSINDNPNSFTPELDKLAEQGALFENAFATSAVCSPARASLITGRYPSETNIMDYIPVDSEIGMDTTLVTWPEVLQQNGYQTALIGKWHLGKNEKYLPNQRGYKFFVGFPVGGFKSKSPDVWSESEWKSIDGEYTPDVLTDLTIKQINSFHQQNKPFAISLHYWAPHANTQFPEGYQPPYDDRSWLPLKDEDLNYWLNRDAILPEPNFPELDVDRVKRMTREYHASVHSVDRNIGRIMNSLDQLGLTNNTIIIFTSDHGYMMGHHGLWHKGNGRWLTQNEKDPMGVYGSNRPNMYDYSLKVPAIVRWPDKIKPGTLINETISFLDWYPTILSMTGIKKPENVTLRGNNALPLLMGETTEGWDNNIFAQYKTLRTYRTPEWKLVRDFSDDGKDELYNLERDPNEKINLIQNTDESIQKKLDNLDSKMFDIMDAINDMLL</sequence>
<keyword evidence="8" id="KW-1185">Reference proteome</keyword>
<dbReference type="SUPFAM" id="SSF53649">
    <property type="entry name" value="Alkaline phosphatase-like"/>
    <property type="match status" value="1"/>
</dbReference>
<dbReference type="Gene3D" id="3.40.720.10">
    <property type="entry name" value="Alkaline Phosphatase, subunit A"/>
    <property type="match status" value="1"/>
</dbReference>
<gene>
    <name evidence="7" type="ORF">L6773_04445</name>
</gene>
<keyword evidence="2" id="KW-0479">Metal-binding</keyword>
<dbReference type="EMBL" id="JAKLWS010000003">
    <property type="protein sequence ID" value="MCG2587801.1"/>
    <property type="molecule type" value="Genomic_DNA"/>
</dbReference>
<keyword evidence="4" id="KW-0106">Calcium</keyword>
<dbReference type="PROSITE" id="PS00149">
    <property type="entry name" value="SULFATASE_2"/>
    <property type="match status" value="1"/>
</dbReference>
<comment type="similarity">
    <text evidence="1">Belongs to the sulfatase family.</text>
</comment>
<dbReference type="InterPro" id="IPR024607">
    <property type="entry name" value="Sulfatase_CS"/>
</dbReference>
<name>A0ABS9KAC3_9BACT</name>
<proteinExistence type="inferred from homology"/>
<keyword evidence="5" id="KW-1133">Transmembrane helix</keyword>
<dbReference type="RefSeq" id="WP_237852644.1">
    <property type="nucleotide sequence ID" value="NZ_JAKLWS010000003.1"/>
</dbReference>
<keyword evidence="3" id="KW-0378">Hydrolase</keyword>
<reference evidence="7" key="1">
    <citation type="submission" date="2022-01" db="EMBL/GenBank/DDBJ databases">
        <authorList>
            <person name="Wang Y."/>
        </authorList>
    </citation>
    <scope>NUCLEOTIDE SEQUENCE</scope>
    <source>
        <strain evidence="7">WB101</strain>
    </source>
</reference>
<evidence type="ECO:0000313" key="8">
    <source>
        <dbReference type="Proteomes" id="UP001165366"/>
    </source>
</evidence>
<reference evidence="7" key="2">
    <citation type="submission" date="2024-05" db="EMBL/GenBank/DDBJ databases">
        <title>Rhodohalobacter halophilus gen. nov., sp. nov., a moderately halophilic member of the family Balneolaceae.</title>
        <authorList>
            <person name="Xia J."/>
        </authorList>
    </citation>
    <scope>NUCLEOTIDE SEQUENCE</scope>
    <source>
        <strain evidence="7">WB101</strain>
    </source>
</reference>
<keyword evidence="5" id="KW-0472">Membrane</keyword>
<evidence type="ECO:0000256" key="2">
    <source>
        <dbReference type="ARBA" id="ARBA00022723"/>
    </source>
</evidence>
<evidence type="ECO:0000259" key="6">
    <source>
        <dbReference type="Pfam" id="PF00884"/>
    </source>
</evidence>
<evidence type="ECO:0000256" key="1">
    <source>
        <dbReference type="ARBA" id="ARBA00008779"/>
    </source>
</evidence>
<dbReference type="InterPro" id="IPR017850">
    <property type="entry name" value="Alkaline_phosphatase_core_sf"/>
</dbReference>
<feature type="transmembrane region" description="Helical" evidence="5">
    <location>
        <begin position="5"/>
        <end position="24"/>
    </location>
</feature>
<evidence type="ECO:0000256" key="3">
    <source>
        <dbReference type="ARBA" id="ARBA00022801"/>
    </source>
</evidence>
<dbReference type="PANTHER" id="PTHR42693:SF53">
    <property type="entry name" value="ENDO-4-O-SULFATASE"/>
    <property type="match status" value="1"/>
</dbReference>
<dbReference type="PANTHER" id="PTHR42693">
    <property type="entry name" value="ARYLSULFATASE FAMILY MEMBER"/>
    <property type="match status" value="1"/>
</dbReference>
<keyword evidence="5" id="KW-0812">Transmembrane</keyword>
<organism evidence="7 8">
    <name type="scientific">Rhodohalobacter sulfatireducens</name>
    <dbReference type="NCBI Taxonomy" id="2911366"/>
    <lineage>
        <taxon>Bacteria</taxon>
        <taxon>Pseudomonadati</taxon>
        <taxon>Balneolota</taxon>
        <taxon>Balneolia</taxon>
        <taxon>Balneolales</taxon>
        <taxon>Balneolaceae</taxon>
        <taxon>Rhodohalobacter</taxon>
    </lineage>
</organism>
<dbReference type="InterPro" id="IPR000917">
    <property type="entry name" value="Sulfatase_N"/>
</dbReference>
<dbReference type="Pfam" id="PF00884">
    <property type="entry name" value="Sulfatase"/>
    <property type="match status" value="1"/>
</dbReference>
<evidence type="ECO:0000256" key="5">
    <source>
        <dbReference type="SAM" id="Phobius"/>
    </source>
</evidence>
<evidence type="ECO:0000256" key="4">
    <source>
        <dbReference type="ARBA" id="ARBA00022837"/>
    </source>
</evidence>
<feature type="domain" description="Sulfatase N-terminal" evidence="6">
    <location>
        <begin position="33"/>
        <end position="383"/>
    </location>
</feature>
<dbReference type="Gene3D" id="3.30.1120.10">
    <property type="match status" value="1"/>
</dbReference>